<evidence type="ECO:0000313" key="2">
    <source>
        <dbReference type="EnsemblMetazoa" id="ISCW000920-PA"/>
    </source>
</evidence>
<protein>
    <submittedName>
        <fullName evidence="1 2">Uncharacterized protein</fullName>
    </submittedName>
</protein>
<reference evidence="1 3" key="1">
    <citation type="submission" date="2008-03" db="EMBL/GenBank/DDBJ databases">
        <title>Annotation of Ixodes scapularis.</title>
        <authorList>
            <consortium name="Ixodes scapularis Genome Project Consortium"/>
            <person name="Caler E."/>
            <person name="Hannick L.I."/>
            <person name="Bidwell S."/>
            <person name="Joardar V."/>
            <person name="Thiagarajan M."/>
            <person name="Amedeo P."/>
            <person name="Galinsky K.J."/>
            <person name="Schobel S."/>
            <person name="Inman J."/>
            <person name="Hostetler J."/>
            <person name="Miller J."/>
            <person name="Hammond M."/>
            <person name="Megy K."/>
            <person name="Lawson D."/>
            <person name="Kodira C."/>
            <person name="Sutton G."/>
            <person name="Meyer J."/>
            <person name="Hill C.A."/>
            <person name="Birren B."/>
            <person name="Nene V."/>
            <person name="Collins F."/>
            <person name="Alarcon-Chaidez F."/>
            <person name="Wikel S."/>
            <person name="Strausberg R."/>
        </authorList>
    </citation>
    <scope>NUCLEOTIDE SEQUENCE [LARGE SCALE GENOMIC DNA]</scope>
    <source>
        <strain evidence="3">Wikel</strain>
        <strain evidence="1">Wikel colony</strain>
    </source>
</reference>
<dbReference type="HOGENOM" id="CLU_1908991_0_0_1"/>
<organism>
    <name type="scientific">Ixodes scapularis</name>
    <name type="common">Black-legged tick</name>
    <name type="synonym">Deer tick</name>
    <dbReference type="NCBI Taxonomy" id="6945"/>
    <lineage>
        <taxon>Eukaryota</taxon>
        <taxon>Metazoa</taxon>
        <taxon>Ecdysozoa</taxon>
        <taxon>Arthropoda</taxon>
        <taxon>Chelicerata</taxon>
        <taxon>Arachnida</taxon>
        <taxon>Acari</taxon>
        <taxon>Parasitiformes</taxon>
        <taxon>Ixodida</taxon>
        <taxon>Ixodoidea</taxon>
        <taxon>Ixodidae</taxon>
        <taxon>Ixodinae</taxon>
        <taxon>Ixodes</taxon>
    </lineage>
</organism>
<dbReference type="VEuPathDB" id="VectorBase:ISCW000920"/>
<dbReference type="InParanoid" id="B7P6M1"/>
<proteinExistence type="predicted"/>
<dbReference type="EnsemblMetazoa" id="ISCW000920-RA">
    <property type="protein sequence ID" value="ISCW000920-PA"/>
    <property type="gene ID" value="ISCW000920"/>
</dbReference>
<name>B7P6M1_IXOSC</name>
<dbReference type="EMBL" id="DS646881">
    <property type="protein sequence ID" value="EEC02243.1"/>
    <property type="molecule type" value="Genomic_DNA"/>
</dbReference>
<gene>
    <name evidence="1" type="ORF">IscW_ISCW000920</name>
</gene>
<reference evidence="2" key="2">
    <citation type="submission" date="2020-05" db="UniProtKB">
        <authorList>
            <consortium name="EnsemblMetazoa"/>
        </authorList>
    </citation>
    <scope>IDENTIFICATION</scope>
    <source>
        <strain evidence="2">wikel</strain>
    </source>
</reference>
<dbReference type="Proteomes" id="UP000001555">
    <property type="component" value="Unassembled WGS sequence"/>
</dbReference>
<evidence type="ECO:0000313" key="3">
    <source>
        <dbReference type="Proteomes" id="UP000001555"/>
    </source>
</evidence>
<dbReference type="AlphaFoldDB" id="B7P6M1"/>
<evidence type="ECO:0000313" key="1">
    <source>
        <dbReference type="EMBL" id="EEC02243.1"/>
    </source>
</evidence>
<dbReference type="VEuPathDB" id="VectorBase:ISCI000920"/>
<sequence>MVTPNVGTSAVTRAEQPMHVPSQVRHADEAGVHSIGCHDQTCRKVAETMTKERASRLMAQPAEGAVKVPYLGIKSADERPVRRAAASIGRARQDEGGIYTCDVGTLFSDVLEKATVVESAVRILAVARSFVPR</sequence>
<keyword evidence="3" id="KW-1185">Reference proteome</keyword>
<accession>B7P6M1</accession>
<dbReference type="PaxDb" id="6945-B7P6M1"/>
<dbReference type="EMBL" id="ABJB010893977">
    <property type="status" value="NOT_ANNOTATED_CDS"/>
    <property type="molecule type" value="Genomic_DNA"/>
</dbReference>